<accession>A0AAJ2IWN6</accession>
<evidence type="ECO:0000313" key="2">
    <source>
        <dbReference type="Proteomes" id="UP001262817"/>
    </source>
</evidence>
<gene>
    <name evidence="1" type="primary">mobC</name>
    <name evidence="1" type="ORF">P7D17_09430</name>
</gene>
<dbReference type="EMBL" id="JARPXR010000011">
    <property type="protein sequence ID" value="MDT2584320.1"/>
    <property type="molecule type" value="Genomic_DNA"/>
</dbReference>
<dbReference type="RefSeq" id="WP_213481509.1">
    <property type="nucleotide sequence ID" value="NZ_JAGYXE010000017.1"/>
</dbReference>
<evidence type="ECO:0000313" key="1">
    <source>
        <dbReference type="EMBL" id="MDT2584320.1"/>
    </source>
</evidence>
<dbReference type="AlphaFoldDB" id="A0AAJ2IWN6"/>
<dbReference type="Pfam" id="PF21983">
    <property type="entry name" value="NikA-like"/>
    <property type="match status" value="1"/>
</dbReference>
<dbReference type="Proteomes" id="UP001262817">
    <property type="component" value="Unassembled WGS sequence"/>
</dbReference>
<proteinExistence type="predicted"/>
<name>A0AAJ2IWN6_9LACT</name>
<protein>
    <submittedName>
        <fullName evidence="1">Plasmid mobilization relaxosome protein MobC</fullName>
    </submittedName>
</protein>
<sequence length="170" mass="19587">MLCLPDNSPSGRRLDAKRGFICGRRSLPVDFYVTQNIIYGGNTMSDKQLKRPKPLKVYVNADEEFKIRNRMQQAKVKNITNYMRRMALDGEIKTYDFSSVKEGLLPVGEYSVALNRIGNNINQISKKANETGTVDYEDIQYLSSQVHDMKQNYEAVIKKLTQEITRLRTK</sequence>
<organism evidence="1 2">
    <name type="scientific">Lactococcus petauri</name>
    <dbReference type="NCBI Taxonomy" id="1940789"/>
    <lineage>
        <taxon>Bacteria</taxon>
        <taxon>Bacillati</taxon>
        <taxon>Bacillota</taxon>
        <taxon>Bacilli</taxon>
        <taxon>Lactobacillales</taxon>
        <taxon>Streptococcaceae</taxon>
        <taxon>Lactococcus</taxon>
    </lineage>
</organism>
<comment type="caution">
    <text evidence="1">The sequence shown here is derived from an EMBL/GenBank/DDBJ whole genome shotgun (WGS) entry which is preliminary data.</text>
</comment>
<dbReference type="InterPro" id="IPR053842">
    <property type="entry name" value="NikA-like"/>
</dbReference>
<reference evidence="1" key="1">
    <citation type="submission" date="2023-03" db="EMBL/GenBank/DDBJ databases">
        <authorList>
            <person name="Shen W."/>
            <person name="Cai J."/>
        </authorList>
    </citation>
    <scope>NUCLEOTIDE SEQUENCE</scope>
    <source>
        <strain evidence="1">P86-2</strain>
    </source>
</reference>